<gene>
    <name evidence="1" type="ORF">C2R22_08535</name>
</gene>
<accession>A0A2I8VPT4</accession>
<evidence type="ECO:0000313" key="1">
    <source>
        <dbReference type="EMBL" id="AUV83928.1"/>
    </source>
</evidence>
<dbReference type="OrthoDB" id="132880at2157"/>
<sequence length="272" mass="29693">MRLDGAVGPTDGRSLFRPRASPLSVSRYIGVDGCSGGWFAVAYDPDEGPLDHGLYETFGAVVDTHVRSDTDRLLVDIPIGLPETGRRRCDEEARERLGSRASTVFFAPCRAVLGAADHETASAVNRERTGYGLSIQAWHLVPKIREVDAVLRSSSALRETVSEAHPELCFAALGDGPVAASKSTPAGRDERLDRLRPWVDADEVYESCLDAYLRRDVQRDDVLDALALALAASRPLARVPPVPDGTVPRDPVGLPMEIRYPENGSFEEDWVE</sequence>
<dbReference type="Pfam" id="PF04250">
    <property type="entry name" value="DUF429"/>
    <property type="match status" value="1"/>
</dbReference>
<name>A0A2I8VPT4_9EURY</name>
<dbReference type="Proteomes" id="UP000236584">
    <property type="component" value="Chromosome"/>
</dbReference>
<keyword evidence="2" id="KW-1185">Reference proteome</keyword>
<dbReference type="EMBL" id="CP026309">
    <property type="protein sequence ID" value="AUV83928.1"/>
    <property type="molecule type" value="Genomic_DNA"/>
</dbReference>
<dbReference type="KEGG" id="srub:C2R22_08535"/>
<reference evidence="1 2" key="1">
    <citation type="submission" date="2018-01" db="EMBL/GenBank/DDBJ databases">
        <title>Complete genome sequence of Salinigranum rubrum GX10T, an extremely halophilic archaeon isolated from a marine solar saltern.</title>
        <authorList>
            <person name="Han S."/>
        </authorList>
    </citation>
    <scope>NUCLEOTIDE SEQUENCE [LARGE SCALE GENOMIC DNA]</scope>
    <source>
        <strain evidence="1 2">GX10</strain>
    </source>
</reference>
<dbReference type="AlphaFoldDB" id="A0A2I8VPT4"/>
<proteinExistence type="predicted"/>
<evidence type="ECO:0000313" key="2">
    <source>
        <dbReference type="Proteomes" id="UP000236584"/>
    </source>
</evidence>
<protein>
    <submittedName>
        <fullName evidence="1">DUF429 domain-containing protein</fullName>
    </submittedName>
</protein>
<organism evidence="1 2">
    <name type="scientific">Salinigranum rubrum</name>
    <dbReference type="NCBI Taxonomy" id="755307"/>
    <lineage>
        <taxon>Archaea</taxon>
        <taxon>Methanobacteriati</taxon>
        <taxon>Methanobacteriota</taxon>
        <taxon>Stenosarchaea group</taxon>
        <taxon>Halobacteria</taxon>
        <taxon>Halobacteriales</taxon>
        <taxon>Haloferacaceae</taxon>
        <taxon>Salinigranum</taxon>
    </lineage>
</organism>
<dbReference type="InterPro" id="IPR007362">
    <property type="entry name" value="DUF429"/>
</dbReference>